<reference evidence="4" key="1">
    <citation type="submission" date="2020-08" db="EMBL/GenBank/DDBJ databases">
        <title>Multicomponent nature underlies the extraordinary mechanical properties of spider dragline silk.</title>
        <authorList>
            <person name="Kono N."/>
            <person name="Nakamura H."/>
            <person name="Mori M."/>
            <person name="Yoshida Y."/>
            <person name="Ohtoshi R."/>
            <person name="Malay A.D."/>
            <person name="Moran D.A.P."/>
            <person name="Tomita M."/>
            <person name="Numata K."/>
            <person name="Arakawa K."/>
        </authorList>
    </citation>
    <scope>NUCLEOTIDE SEQUENCE</scope>
</reference>
<proteinExistence type="predicted"/>
<dbReference type="InterPro" id="IPR039896">
    <property type="entry name" value="Red-like"/>
</dbReference>
<comment type="caution">
    <text evidence="4">The sequence shown here is derived from an EMBL/GenBank/DDBJ whole genome shotgun (WGS) entry which is preliminary data.</text>
</comment>
<dbReference type="AlphaFoldDB" id="A0A8X6N4H9"/>
<evidence type="ECO:0000313" key="4">
    <source>
        <dbReference type="EMBL" id="GFS92886.1"/>
    </source>
</evidence>
<organism evidence="4 5">
    <name type="scientific">Nephila pilipes</name>
    <name type="common">Giant wood spider</name>
    <name type="synonym">Nephila maculata</name>
    <dbReference type="NCBI Taxonomy" id="299642"/>
    <lineage>
        <taxon>Eukaryota</taxon>
        <taxon>Metazoa</taxon>
        <taxon>Ecdysozoa</taxon>
        <taxon>Arthropoda</taxon>
        <taxon>Chelicerata</taxon>
        <taxon>Arachnida</taxon>
        <taxon>Araneae</taxon>
        <taxon>Araneomorphae</taxon>
        <taxon>Entelegynae</taxon>
        <taxon>Araneoidea</taxon>
        <taxon>Nephilidae</taxon>
        <taxon>Nephila</taxon>
    </lineage>
</organism>
<evidence type="ECO:0000256" key="1">
    <source>
        <dbReference type="ARBA" id="ARBA00004123"/>
    </source>
</evidence>
<gene>
    <name evidence="4" type="ORF">NPIL_127101</name>
</gene>
<evidence type="ECO:0000313" key="5">
    <source>
        <dbReference type="Proteomes" id="UP000887013"/>
    </source>
</evidence>
<dbReference type="EMBL" id="BMAW01053771">
    <property type="protein sequence ID" value="GFS92886.1"/>
    <property type="molecule type" value="Genomic_DNA"/>
</dbReference>
<protein>
    <recommendedName>
        <fullName evidence="3">RED-like N-terminal domain-containing protein</fullName>
    </recommendedName>
</protein>
<dbReference type="Pfam" id="PF07808">
    <property type="entry name" value="RED_N"/>
    <property type="match status" value="1"/>
</dbReference>
<feature type="domain" description="RED-like N-terminal" evidence="3">
    <location>
        <begin position="3"/>
        <end position="61"/>
    </location>
</feature>
<dbReference type="OrthoDB" id="6430656at2759"/>
<keyword evidence="2" id="KW-0539">Nucleus</keyword>
<evidence type="ECO:0000259" key="3">
    <source>
        <dbReference type="Pfam" id="PF07808"/>
    </source>
</evidence>
<dbReference type="InterPro" id="IPR012916">
    <property type="entry name" value="RED_N"/>
</dbReference>
<name>A0A8X6N4H9_NEPPI</name>
<dbReference type="Proteomes" id="UP000887013">
    <property type="component" value="Unassembled WGS sequence"/>
</dbReference>
<accession>A0A8X6N4H9</accession>
<dbReference type="PANTHER" id="PTHR12765">
    <property type="entry name" value="RED PROTEIN IK FACTOR CYTOKINE IK"/>
    <property type="match status" value="1"/>
</dbReference>
<sequence length="67" mass="7647">MTDGVNPDYQNEDPITTTIVTPDAKFGLDTEERKRQMIQESKFLGVGMEHTQLVNGLDYDLERNCNN</sequence>
<keyword evidence="5" id="KW-1185">Reference proteome</keyword>
<evidence type="ECO:0000256" key="2">
    <source>
        <dbReference type="ARBA" id="ARBA00023242"/>
    </source>
</evidence>
<dbReference type="GO" id="GO:0005634">
    <property type="term" value="C:nucleus"/>
    <property type="evidence" value="ECO:0007669"/>
    <property type="project" value="UniProtKB-SubCell"/>
</dbReference>
<comment type="subcellular location">
    <subcellularLocation>
        <location evidence="1">Nucleus</location>
    </subcellularLocation>
</comment>